<dbReference type="SUPFAM" id="SSF50800">
    <property type="entry name" value="PK beta-barrel domain-like"/>
    <property type="match status" value="1"/>
</dbReference>
<dbReference type="PANTHER" id="PTHR14237">
    <property type="entry name" value="MOLYBDOPTERIN COFACTOR SULFURASE MOSC"/>
    <property type="match status" value="1"/>
</dbReference>
<gene>
    <name evidence="2" type="ORF">COW36_22760</name>
</gene>
<name>A0A2M7FY16_9BACT</name>
<reference evidence="2 3" key="1">
    <citation type="submission" date="2017-09" db="EMBL/GenBank/DDBJ databases">
        <title>Depth-based differentiation of microbial function through sediment-hosted aquifers and enrichment of novel symbionts in the deep terrestrial subsurface.</title>
        <authorList>
            <person name="Probst A.J."/>
            <person name="Ladd B."/>
            <person name="Jarett J.K."/>
            <person name="Geller-Mcgrath D.E."/>
            <person name="Sieber C.M."/>
            <person name="Emerson J.B."/>
            <person name="Anantharaman K."/>
            <person name="Thomas B.C."/>
            <person name="Malmstrom R."/>
            <person name="Stieglmeier M."/>
            <person name="Klingl A."/>
            <person name="Woyke T."/>
            <person name="Ryan C.M."/>
            <person name="Banfield J.F."/>
        </authorList>
    </citation>
    <scope>NUCLEOTIDE SEQUENCE [LARGE SCALE GENOMIC DNA]</scope>
    <source>
        <strain evidence="2">CG17_big_fil_post_rev_8_21_14_2_50_48_46</strain>
    </source>
</reference>
<dbReference type="AlphaFoldDB" id="A0A2M7FY16"/>
<dbReference type="GO" id="GO:0030170">
    <property type="term" value="F:pyridoxal phosphate binding"/>
    <property type="evidence" value="ECO:0007669"/>
    <property type="project" value="InterPro"/>
</dbReference>
<organism evidence="2 3">
    <name type="scientific">bacterium (Candidatus Blackallbacteria) CG17_big_fil_post_rev_8_21_14_2_50_48_46</name>
    <dbReference type="NCBI Taxonomy" id="2014261"/>
    <lineage>
        <taxon>Bacteria</taxon>
        <taxon>Candidatus Blackallbacteria</taxon>
    </lineage>
</organism>
<protein>
    <submittedName>
        <fullName evidence="2">MOSC domain-containing protein</fullName>
    </submittedName>
</protein>
<dbReference type="PROSITE" id="PS51340">
    <property type="entry name" value="MOSC"/>
    <property type="match status" value="1"/>
</dbReference>
<dbReference type="GO" id="GO:0030151">
    <property type="term" value="F:molybdenum ion binding"/>
    <property type="evidence" value="ECO:0007669"/>
    <property type="project" value="InterPro"/>
</dbReference>
<evidence type="ECO:0000313" key="2">
    <source>
        <dbReference type="EMBL" id="PIW14201.1"/>
    </source>
</evidence>
<dbReference type="Proteomes" id="UP000231019">
    <property type="component" value="Unassembled WGS sequence"/>
</dbReference>
<comment type="caution">
    <text evidence="2">The sequence shown here is derived from an EMBL/GenBank/DDBJ whole genome shotgun (WGS) entry which is preliminary data.</text>
</comment>
<dbReference type="Pfam" id="PF03473">
    <property type="entry name" value="MOSC"/>
    <property type="match status" value="1"/>
</dbReference>
<dbReference type="SUPFAM" id="SSF141673">
    <property type="entry name" value="MOSC N-terminal domain-like"/>
    <property type="match status" value="1"/>
</dbReference>
<evidence type="ECO:0000259" key="1">
    <source>
        <dbReference type="PROSITE" id="PS51340"/>
    </source>
</evidence>
<accession>A0A2M7FY16</accession>
<dbReference type="InterPro" id="IPR005303">
    <property type="entry name" value="MOCOS_middle"/>
</dbReference>
<evidence type="ECO:0000313" key="3">
    <source>
        <dbReference type="Proteomes" id="UP000231019"/>
    </source>
</evidence>
<dbReference type="PANTHER" id="PTHR14237:SF19">
    <property type="entry name" value="MITOCHONDRIAL AMIDOXIME REDUCING COMPONENT 1"/>
    <property type="match status" value="1"/>
</dbReference>
<dbReference type="GO" id="GO:0003824">
    <property type="term" value="F:catalytic activity"/>
    <property type="evidence" value="ECO:0007669"/>
    <property type="project" value="InterPro"/>
</dbReference>
<sequence>MKLSQIWIYPIKSLQGIELQASRFEARGLLFDRRWMLVDSQGKFLSQRKIPAMASLKVELNEALRVFNPQGSFIQIPFPPYPSAKPMQVKIWNSLVLAEQLSEQLDHWFSEQLGQTVSLVYLPDSSLRPTSETWAPGAEVSFADGYPFLLTSEASLNALAAETGASLNQRLFRPNLVVKGNLAWEENAWGFLKIGDYKFQAVKPCTRCVMITQNPETGKSEHPQLLKQLQTQISWQNQAIFGENLIAHEPQGHLKIGDAIKPIASKAPSLIPDQKLRHLPQD</sequence>
<proteinExistence type="predicted"/>
<dbReference type="EMBL" id="PFFQ01000063">
    <property type="protein sequence ID" value="PIW14201.1"/>
    <property type="molecule type" value="Genomic_DNA"/>
</dbReference>
<dbReference type="Pfam" id="PF03476">
    <property type="entry name" value="MOSC_N"/>
    <property type="match status" value="1"/>
</dbReference>
<dbReference type="InterPro" id="IPR011037">
    <property type="entry name" value="Pyrv_Knase-like_insert_dom_sf"/>
</dbReference>
<dbReference type="InterPro" id="IPR005302">
    <property type="entry name" value="MoCF_Sase_C"/>
</dbReference>
<feature type="domain" description="MOSC" evidence="1">
    <location>
        <begin position="122"/>
        <end position="263"/>
    </location>
</feature>